<evidence type="ECO:0000313" key="9">
    <source>
        <dbReference type="EMBL" id="CAD7620083.1"/>
    </source>
</evidence>
<evidence type="ECO:0000256" key="3">
    <source>
        <dbReference type="ARBA" id="ARBA00022448"/>
    </source>
</evidence>
<dbReference type="Pfam" id="PF02874">
    <property type="entry name" value="ATP-synt_ab_N"/>
    <property type="match status" value="1"/>
</dbReference>
<name>A0A7R9KBQ5_9ACAR</name>
<dbReference type="GO" id="GO:0005524">
    <property type="term" value="F:ATP binding"/>
    <property type="evidence" value="ECO:0007669"/>
    <property type="project" value="UniProtKB-KW"/>
</dbReference>
<accession>A0A7R9KBQ5</accession>
<keyword evidence="3" id="KW-0813">Transport</keyword>
<dbReference type="InterPro" id="IPR004100">
    <property type="entry name" value="ATPase_F1/V1/A1_a/bsu_N"/>
</dbReference>
<keyword evidence="4" id="KW-0547">Nucleotide-binding</keyword>
<dbReference type="EMBL" id="CAJPIZ010000123">
    <property type="protein sequence ID" value="CAG2100513.1"/>
    <property type="molecule type" value="Genomic_DNA"/>
</dbReference>
<evidence type="ECO:0000256" key="4">
    <source>
        <dbReference type="ARBA" id="ARBA00022741"/>
    </source>
</evidence>
<protein>
    <recommendedName>
        <fullName evidence="2">H(+)-transporting two-sector ATPase</fullName>
        <ecNumber evidence="2">7.1.2.2</ecNumber>
    </recommendedName>
</protein>
<dbReference type="EC" id="7.1.2.2" evidence="2"/>
<proteinExistence type="inferred from homology"/>
<dbReference type="OrthoDB" id="1676488at2759"/>
<organism evidence="9">
    <name type="scientific">Medioppia subpectinata</name>
    <dbReference type="NCBI Taxonomy" id="1979941"/>
    <lineage>
        <taxon>Eukaryota</taxon>
        <taxon>Metazoa</taxon>
        <taxon>Ecdysozoa</taxon>
        <taxon>Arthropoda</taxon>
        <taxon>Chelicerata</taxon>
        <taxon>Arachnida</taxon>
        <taxon>Acari</taxon>
        <taxon>Acariformes</taxon>
        <taxon>Sarcoptiformes</taxon>
        <taxon>Oribatida</taxon>
        <taxon>Brachypylina</taxon>
        <taxon>Oppioidea</taxon>
        <taxon>Oppiidae</taxon>
        <taxon>Medioppia</taxon>
    </lineage>
</organism>
<dbReference type="GO" id="GO:0046961">
    <property type="term" value="F:proton-transporting ATPase activity, rotational mechanism"/>
    <property type="evidence" value="ECO:0007669"/>
    <property type="project" value="InterPro"/>
</dbReference>
<reference evidence="9" key="1">
    <citation type="submission" date="2020-11" db="EMBL/GenBank/DDBJ databases">
        <authorList>
            <person name="Tran Van P."/>
        </authorList>
    </citation>
    <scope>NUCLEOTIDE SEQUENCE</scope>
</reference>
<keyword evidence="6" id="KW-1278">Translocase</keyword>
<dbReference type="PANTHER" id="PTHR43607:SF1">
    <property type="entry name" value="H(+)-TRANSPORTING TWO-SECTOR ATPASE"/>
    <property type="match status" value="1"/>
</dbReference>
<dbReference type="AlphaFoldDB" id="A0A7R9KBQ5"/>
<evidence type="ECO:0000256" key="7">
    <source>
        <dbReference type="ARBA" id="ARBA00023065"/>
    </source>
</evidence>
<evidence type="ECO:0000313" key="10">
    <source>
        <dbReference type="Proteomes" id="UP000759131"/>
    </source>
</evidence>
<dbReference type="PANTHER" id="PTHR43607">
    <property type="entry name" value="V-TYPE PROTON ATPASE CATALYTIC SUBUNIT A"/>
    <property type="match status" value="1"/>
</dbReference>
<feature type="domain" description="ATPase F1/V1/A1 complex alpha/beta subunit N-terminal" evidence="8">
    <location>
        <begin position="3"/>
        <end position="28"/>
    </location>
</feature>
<dbReference type="Proteomes" id="UP000759131">
    <property type="component" value="Unassembled WGS sequence"/>
</dbReference>
<evidence type="ECO:0000256" key="2">
    <source>
        <dbReference type="ARBA" id="ARBA00012473"/>
    </source>
</evidence>
<keyword evidence="7" id="KW-0406">Ion transport</keyword>
<keyword evidence="5" id="KW-0067">ATP-binding</keyword>
<evidence type="ECO:0000259" key="8">
    <source>
        <dbReference type="Pfam" id="PF02874"/>
    </source>
</evidence>
<evidence type="ECO:0000256" key="6">
    <source>
        <dbReference type="ARBA" id="ARBA00022967"/>
    </source>
</evidence>
<evidence type="ECO:0000256" key="5">
    <source>
        <dbReference type="ARBA" id="ARBA00022840"/>
    </source>
</evidence>
<keyword evidence="10" id="KW-1185">Reference proteome</keyword>
<gene>
    <name evidence="9" type="ORF">OSB1V03_LOCUS579</name>
</gene>
<dbReference type="EMBL" id="OC854698">
    <property type="protein sequence ID" value="CAD7620083.1"/>
    <property type="molecule type" value="Genomic_DNA"/>
</dbReference>
<sequence length="97" mass="10407">MAEGDTATIQVYEDTCGLEINDIIIRTGAPLCVELGPGPLAAIRNLTNSIFIPKGINIQISPRVKGKVLVIILSRMSLQKLTIMLASKNTQTSKGKT</sequence>
<dbReference type="Gene3D" id="2.30.30.650">
    <property type="match status" value="1"/>
</dbReference>
<comment type="similarity">
    <text evidence="1">Belongs to the ATPase alpha/beta chains family.</text>
</comment>
<evidence type="ECO:0000256" key="1">
    <source>
        <dbReference type="ARBA" id="ARBA00008936"/>
    </source>
</evidence>
<dbReference type="GO" id="GO:0046034">
    <property type="term" value="P:ATP metabolic process"/>
    <property type="evidence" value="ECO:0007669"/>
    <property type="project" value="InterPro"/>
</dbReference>
<dbReference type="InterPro" id="IPR022878">
    <property type="entry name" value="V-ATPase_asu"/>
</dbReference>